<accession>A0A7S0HW52</accession>
<evidence type="ECO:0000256" key="1">
    <source>
        <dbReference type="SAM" id="MobiDB-lite"/>
    </source>
</evidence>
<evidence type="ECO:0000313" key="2">
    <source>
        <dbReference type="EMBL" id="CAD8503754.1"/>
    </source>
</evidence>
<organism evidence="2">
    <name type="scientific">Hanusia phi</name>
    <dbReference type="NCBI Taxonomy" id="3032"/>
    <lineage>
        <taxon>Eukaryota</taxon>
        <taxon>Cryptophyceae</taxon>
        <taxon>Pyrenomonadales</taxon>
        <taxon>Geminigeraceae</taxon>
        <taxon>Hanusia</taxon>
    </lineage>
</organism>
<dbReference type="EMBL" id="HBEO01031205">
    <property type="protein sequence ID" value="CAD8503754.1"/>
    <property type="molecule type" value="Transcribed_RNA"/>
</dbReference>
<feature type="compositionally biased region" description="Low complexity" evidence="1">
    <location>
        <begin position="19"/>
        <end position="29"/>
    </location>
</feature>
<name>A0A7S0HW52_9CRYP</name>
<gene>
    <name evidence="2" type="ORF">HPHI1048_LOCUS21153</name>
</gene>
<reference evidence="2" key="1">
    <citation type="submission" date="2021-01" db="EMBL/GenBank/DDBJ databases">
        <authorList>
            <person name="Corre E."/>
            <person name="Pelletier E."/>
            <person name="Niang G."/>
            <person name="Scheremetjew M."/>
            <person name="Finn R."/>
            <person name="Kale V."/>
            <person name="Holt S."/>
            <person name="Cochrane G."/>
            <person name="Meng A."/>
            <person name="Brown T."/>
            <person name="Cohen L."/>
        </authorList>
    </citation>
    <scope>NUCLEOTIDE SEQUENCE</scope>
    <source>
        <strain evidence="2">CCMP325</strain>
    </source>
</reference>
<sequence length="94" mass="10446">MEQTRMRPTHANVTPSAPPSSRSSEAETPNSFPAHQRRCQPGFFSALVLGSVDLVVELLCLLHQIGGKESEEAIDLRQCPGQPRHCWETLRPLL</sequence>
<protein>
    <submittedName>
        <fullName evidence="2">Uncharacterized protein</fullName>
    </submittedName>
</protein>
<dbReference type="AlphaFoldDB" id="A0A7S0HW52"/>
<proteinExistence type="predicted"/>
<feature type="region of interest" description="Disordered" evidence="1">
    <location>
        <begin position="1"/>
        <end position="35"/>
    </location>
</feature>